<dbReference type="Proteomes" id="UP000635565">
    <property type="component" value="Unassembled WGS sequence"/>
</dbReference>
<sequence length="212" mass="22930">MNIALFGATGMIGQRVLTEALQRNHHVTVIVRDPDRFTIAHQNLQVVPGDAADPDSVAKAVAGNDVVISALGPSPKDDPGSMVQLTRSLIDGVRRAGVKRLIAVGGAGTLEVAPGVQLMNTPEFPVNWKDIALAHRDALEVYKTVDDLDWTNVSPAAFIAPGQRTGSYRTGIDQLIKDDKGESRISAEDFAIALLEEVEHPRFPRQRFSVAY</sequence>
<protein>
    <recommendedName>
        <fullName evidence="1">NAD(P)-binding domain-containing protein</fullName>
    </recommendedName>
</protein>
<organism evidence="2 3">
    <name type="scientific">Dictyobacter formicarum</name>
    <dbReference type="NCBI Taxonomy" id="2778368"/>
    <lineage>
        <taxon>Bacteria</taxon>
        <taxon>Bacillati</taxon>
        <taxon>Chloroflexota</taxon>
        <taxon>Ktedonobacteria</taxon>
        <taxon>Ktedonobacterales</taxon>
        <taxon>Dictyobacteraceae</taxon>
        <taxon>Dictyobacter</taxon>
    </lineage>
</organism>
<reference evidence="2 3" key="1">
    <citation type="journal article" date="2021" name="Int. J. Syst. Evol. Microbiol.">
        <title>Reticulibacter mediterranei gen. nov., sp. nov., within the new family Reticulibacteraceae fam. nov., and Ktedonospora formicarum gen. nov., sp. nov., Ktedonobacter robiniae sp. nov., Dictyobacter formicarum sp. nov. and Dictyobacter arantiisoli sp. nov., belonging to the class Ktedonobacteria.</title>
        <authorList>
            <person name="Yabe S."/>
            <person name="Zheng Y."/>
            <person name="Wang C.M."/>
            <person name="Sakai Y."/>
            <person name="Abe K."/>
            <person name="Yokota A."/>
            <person name="Donadio S."/>
            <person name="Cavaletti L."/>
            <person name="Monciardini P."/>
        </authorList>
    </citation>
    <scope>NUCLEOTIDE SEQUENCE [LARGE SCALE GENOMIC DNA]</scope>
    <source>
        <strain evidence="2 3">SOSP1-9</strain>
    </source>
</reference>
<feature type="domain" description="NAD(P)-binding" evidence="1">
    <location>
        <begin position="7"/>
        <end position="201"/>
    </location>
</feature>
<dbReference type="RefSeq" id="WP_201367476.1">
    <property type="nucleotide sequence ID" value="NZ_BNJJ01000054.1"/>
</dbReference>
<evidence type="ECO:0000259" key="1">
    <source>
        <dbReference type="Pfam" id="PF13460"/>
    </source>
</evidence>
<proteinExistence type="predicted"/>
<dbReference type="PANTHER" id="PTHR43355:SF2">
    <property type="entry name" value="FLAVIN REDUCTASE (NADPH)"/>
    <property type="match status" value="1"/>
</dbReference>
<dbReference type="EMBL" id="BNJJ01000054">
    <property type="protein sequence ID" value="GHO89914.1"/>
    <property type="molecule type" value="Genomic_DNA"/>
</dbReference>
<name>A0ABQ3VW55_9CHLR</name>
<dbReference type="CDD" id="cd05244">
    <property type="entry name" value="BVR-B_like_SDR_a"/>
    <property type="match status" value="1"/>
</dbReference>
<dbReference type="SUPFAM" id="SSF51735">
    <property type="entry name" value="NAD(P)-binding Rossmann-fold domains"/>
    <property type="match status" value="1"/>
</dbReference>
<gene>
    <name evidence="2" type="ORF">KSZ_79200</name>
</gene>
<keyword evidence="3" id="KW-1185">Reference proteome</keyword>
<dbReference type="InterPro" id="IPR016040">
    <property type="entry name" value="NAD(P)-bd_dom"/>
</dbReference>
<dbReference type="Gene3D" id="3.40.50.720">
    <property type="entry name" value="NAD(P)-binding Rossmann-like Domain"/>
    <property type="match status" value="1"/>
</dbReference>
<comment type="caution">
    <text evidence="2">The sequence shown here is derived from an EMBL/GenBank/DDBJ whole genome shotgun (WGS) entry which is preliminary data.</text>
</comment>
<dbReference type="Pfam" id="PF13460">
    <property type="entry name" value="NAD_binding_10"/>
    <property type="match status" value="1"/>
</dbReference>
<dbReference type="PANTHER" id="PTHR43355">
    <property type="entry name" value="FLAVIN REDUCTASE (NADPH)"/>
    <property type="match status" value="1"/>
</dbReference>
<dbReference type="InterPro" id="IPR036291">
    <property type="entry name" value="NAD(P)-bd_dom_sf"/>
</dbReference>
<dbReference type="InterPro" id="IPR051606">
    <property type="entry name" value="Polyketide_Oxido-like"/>
</dbReference>
<evidence type="ECO:0000313" key="2">
    <source>
        <dbReference type="EMBL" id="GHO89914.1"/>
    </source>
</evidence>
<accession>A0ABQ3VW55</accession>
<evidence type="ECO:0000313" key="3">
    <source>
        <dbReference type="Proteomes" id="UP000635565"/>
    </source>
</evidence>